<evidence type="ECO:0000313" key="3">
    <source>
        <dbReference type="Proteomes" id="UP000072653"/>
    </source>
</evidence>
<keyword evidence="1" id="KW-0472">Membrane</keyword>
<accession>A0A139PFN5</accession>
<feature type="transmembrane region" description="Helical" evidence="1">
    <location>
        <begin position="65"/>
        <end position="81"/>
    </location>
</feature>
<keyword evidence="1" id="KW-0812">Transmembrane</keyword>
<protein>
    <submittedName>
        <fullName evidence="2">Uncharacterized protein</fullName>
    </submittedName>
</protein>
<feature type="transmembrane region" description="Helical" evidence="1">
    <location>
        <begin position="111"/>
        <end position="129"/>
    </location>
</feature>
<feature type="transmembrane region" description="Helical" evidence="1">
    <location>
        <begin position="162"/>
        <end position="181"/>
    </location>
</feature>
<name>A0A139PFN5_STROR</name>
<gene>
    <name evidence="2" type="ORF">SORDD16_00611</name>
</gene>
<evidence type="ECO:0000256" key="1">
    <source>
        <dbReference type="SAM" id="Phobius"/>
    </source>
</evidence>
<evidence type="ECO:0000313" key="2">
    <source>
        <dbReference type="EMBL" id="KXT87683.1"/>
    </source>
</evidence>
<feature type="transmembrane region" description="Helical" evidence="1">
    <location>
        <begin position="12"/>
        <end position="31"/>
    </location>
</feature>
<dbReference type="PATRIC" id="fig|1303.79.peg.672"/>
<sequence>MKIKTLDKIGGVVFLFLTIAIIVVFLSDTSFFEWAFTRHQNTLSWYIRPLFIIPIVMGAYKKSYSLIFFSIFCLFTSMFWFPKPEIVDVKVIEFLNFEKTYFTSGWSIEKIIILATILTFFTAIISLTWSRRWYGLLATVVIGAFLKIAHSLLFSGGSGISIVKPAVLGLILCILVIYSIFKRRK</sequence>
<dbReference type="RefSeq" id="WP_061452348.1">
    <property type="nucleotide sequence ID" value="NZ_KQ969551.1"/>
</dbReference>
<dbReference type="AlphaFoldDB" id="A0A139PFN5"/>
<dbReference type="OrthoDB" id="3425563at2"/>
<feature type="transmembrane region" description="Helical" evidence="1">
    <location>
        <begin position="43"/>
        <end position="60"/>
    </location>
</feature>
<comment type="caution">
    <text evidence="2">The sequence shown here is derived from an EMBL/GenBank/DDBJ whole genome shotgun (WGS) entry which is preliminary data.</text>
</comment>
<dbReference type="Proteomes" id="UP000072653">
    <property type="component" value="Unassembled WGS sequence"/>
</dbReference>
<proteinExistence type="predicted"/>
<reference evidence="2 3" key="1">
    <citation type="submission" date="2016-01" db="EMBL/GenBank/DDBJ databases">
        <title>Highly variable Streptococcus oralis are common among viridans streptococci isolated from primates.</title>
        <authorList>
            <person name="Denapaite D."/>
            <person name="Rieger M."/>
            <person name="Koendgen S."/>
            <person name="Brueckner R."/>
            <person name="Ochigava I."/>
            <person name="Kappeler P."/>
            <person name="Maetz-Rensing K."/>
            <person name="Leendertz F."/>
            <person name="Hakenbeck R."/>
        </authorList>
    </citation>
    <scope>NUCLEOTIDE SEQUENCE [LARGE SCALE GENOMIC DNA]</scope>
    <source>
        <strain evidence="2 3">DD16</strain>
    </source>
</reference>
<keyword evidence="1" id="KW-1133">Transmembrane helix</keyword>
<organism evidence="2 3">
    <name type="scientific">Streptococcus oralis</name>
    <dbReference type="NCBI Taxonomy" id="1303"/>
    <lineage>
        <taxon>Bacteria</taxon>
        <taxon>Bacillati</taxon>
        <taxon>Bacillota</taxon>
        <taxon>Bacilli</taxon>
        <taxon>Lactobacillales</taxon>
        <taxon>Streptococcaceae</taxon>
        <taxon>Streptococcus</taxon>
    </lineage>
</organism>
<dbReference type="EMBL" id="LQOB01000045">
    <property type="protein sequence ID" value="KXT87683.1"/>
    <property type="molecule type" value="Genomic_DNA"/>
</dbReference>
<feature type="transmembrane region" description="Helical" evidence="1">
    <location>
        <begin position="136"/>
        <end position="156"/>
    </location>
</feature>